<proteinExistence type="predicted"/>
<dbReference type="Proteomes" id="UP000828064">
    <property type="component" value="Segment"/>
</dbReference>
<keyword evidence="2" id="KW-1185">Reference proteome</keyword>
<accession>A0AAE8XKX0</accession>
<sequence length="40" mass="3993">MRALALAGAAAGVLLVIAVAYFYAVIEVAATALETLSKGL</sequence>
<reference evidence="1 2" key="1">
    <citation type="submission" date="2021-08" db="EMBL/GenBank/DDBJ databases">
        <authorList>
            <person name="Gillison A.D."/>
            <person name="Kleven A.S."/>
            <person name="Allen M.J."/>
            <person name="Garcia Costas A.M."/>
            <person name="Merkhofer E.C."/>
            <person name="Garlena R.A."/>
            <person name="Russell D.A."/>
            <person name="Jacobs-Sera D."/>
            <person name="Hatfull G.F."/>
        </authorList>
    </citation>
    <scope>NUCLEOTIDE SEQUENCE [LARGE SCALE GENOMIC DNA]</scope>
</reference>
<protein>
    <submittedName>
        <fullName evidence="1">Membrane protein</fullName>
    </submittedName>
</protein>
<dbReference type="EMBL" id="MZ747522">
    <property type="protein sequence ID" value="UAW09387.1"/>
    <property type="molecule type" value="Genomic_DNA"/>
</dbReference>
<name>A0AAE8XKX0_9CAUD</name>
<evidence type="ECO:0000313" key="1">
    <source>
        <dbReference type="EMBL" id="UAW09387.1"/>
    </source>
</evidence>
<evidence type="ECO:0000313" key="2">
    <source>
        <dbReference type="Proteomes" id="UP000828064"/>
    </source>
</evidence>
<gene>
    <name evidence="1" type="primary">29</name>
    <name evidence="1" type="ORF">SEA_KLEVEY_29</name>
</gene>
<organism evidence="1 2">
    <name type="scientific">Arthrobacter phage Klevey</name>
    <dbReference type="NCBI Taxonomy" id="2867481"/>
    <lineage>
        <taxon>Viruses</taxon>
        <taxon>Duplodnaviria</taxon>
        <taxon>Heunggongvirae</taxon>
        <taxon>Uroviricota</taxon>
        <taxon>Caudoviricetes</taxon>
        <taxon>Berryhillviridae</taxon>
        <taxon>Lilmacvirus</taxon>
        <taxon>Lilmacvirus klevey</taxon>
    </lineage>
</organism>